<proteinExistence type="predicted"/>
<evidence type="ECO:0000256" key="2">
    <source>
        <dbReference type="ARBA" id="ARBA00022737"/>
    </source>
</evidence>
<dbReference type="InterPro" id="IPR019775">
    <property type="entry name" value="WD40_repeat_CS"/>
</dbReference>
<dbReference type="PANTHER" id="PTHR22847:SF637">
    <property type="entry name" value="WD REPEAT DOMAIN 5B"/>
    <property type="match status" value="1"/>
</dbReference>
<gene>
    <name evidence="4" type="ORF">PPENT_87.1.T0630001</name>
</gene>
<organism evidence="4 5">
    <name type="scientific">Paramecium pentaurelia</name>
    <dbReference type="NCBI Taxonomy" id="43138"/>
    <lineage>
        <taxon>Eukaryota</taxon>
        <taxon>Sar</taxon>
        <taxon>Alveolata</taxon>
        <taxon>Ciliophora</taxon>
        <taxon>Intramacronucleata</taxon>
        <taxon>Oligohymenophorea</taxon>
        <taxon>Peniculida</taxon>
        <taxon>Parameciidae</taxon>
        <taxon>Paramecium</taxon>
    </lineage>
</organism>
<reference evidence="4" key="1">
    <citation type="submission" date="2021-01" db="EMBL/GenBank/DDBJ databases">
        <authorList>
            <consortium name="Genoscope - CEA"/>
            <person name="William W."/>
        </authorList>
    </citation>
    <scope>NUCLEOTIDE SEQUENCE</scope>
</reference>
<evidence type="ECO:0000313" key="5">
    <source>
        <dbReference type="Proteomes" id="UP000689195"/>
    </source>
</evidence>
<dbReference type="PANTHER" id="PTHR22847">
    <property type="entry name" value="WD40 REPEAT PROTEIN"/>
    <property type="match status" value="1"/>
</dbReference>
<evidence type="ECO:0000256" key="1">
    <source>
        <dbReference type="ARBA" id="ARBA00022574"/>
    </source>
</evidence>
<dbReference type="EMBL" id="CAJJDO010000063">
    <property type="protein sequence ID" value="CAD8175329.1"/>
    <property type="molecule type" value="Genomic_DNA"/>
</dbReference>
<dbReference type="Proteomes" id="UP000689195">
    <property type="component" value="Unassembled WGS sequence"/>
</dbReference>
<keyword evidence="5" id="KW-1185">Reference proteome</keyword>
<dbReference type="Pfam" id="PF00400">
    <property type="entry name" value="WD40"/>
    <property type="match status" value="1"/>
</dbReference>
<sequence>MSKKLENKCKQVVIIGGLEDFYLLVKNVKNQICDVESNPLNFYSSLSPDGNTLASGSYDNSIRLWDVKKGQQKAKLDAHSNESLSVCLSHDTKYPSFQWQNNHSFDQRYKEKKVQLESISFFITTMNHEMLKMGLIIPIQVCLKRQFYLLERLQTLKSKRLKKFIKVLYFKIF</sequence>
<accession>A0A8S1VHV4</accession>
<evidence type="ECO:0000313" key="4">
    <source>
        <dbReference type="EMBL" id="CAD8175329.1"/>
    </source>
</evidence>
<dbReference type="InterPro" id="IPR001680">
    <property type="entry name" value="WD40_rpt"/>
</dbReference>
<protein>
    <submittedName>
        <fullName evidence="4">Uncharacterized protein</fullName>
    </submittedName>
</protein>
<name>A0A8S1VHV4_9CILI</name>
<dbReference type="PROSITE" id="PS50294">
    <property type="entry name" value="WD_REPEATS_REGION"/>
    <property type="match status" value="1"/>
</dbReference>
<dbReference type="PROSITE" id="PS00678">
    <property type="entry name" value="WD_REPEATS_1"/>
    <property type="match status" value="1"/>
</dbReference>
<dbReference type="AlphaFoldDB" id="A0A8S1VHV4"/>
<dbReference type="GO" id="GO:1990234">
    <property type="term" value="C:transferase complex"/>
    <property type="evidence" value="ECO:0007669"/>
    <property type="project" value="UniProtKB-ARBA"/>
</dbReference>
<keyword evidence="2" id="KW-0677">Repeat</keyword>
<keyword evidence="1 3" id="KW-0853">WD repeat</keyword>
<dbReference type="PROSITE" id="PS50082">
    <property type="entry name" value="WD_REPEATS_2"/>
    <property type="match status" value="1"/>
</dbReference>
<dbReference type="OrthoDB" id="414519at2759"/>
<feature type="repeat" description="WD" evidence="3">
    <location>
        <begin position="45"/>
        <end position="75"/>
    </location>
</feature>
<comment type="caution">
    <text evidence="4">The sequence shown here is derived from an EMBL/GenBank/DDBJ whole genome shotgun (WGS) entry which is preliminary data.</text>
</comment>
<evidence type="ECO:0000256" key="3">
    <source>
        <dbReference type="PROSITE-ProRule" id="PRU00221"/>
    </source>
</evidence>